<evidence type="ECO:0000313" key="2">
    <source>
        <dbReference type="Proteomes" id="UP001295423"/>
    </source>
</evidence>
<proteinExistence type="predicted"/>
<accession>A0AAD2JPN0</accession>
<comment type="caution">
    <text evidence="1">The sequence shown here is derived from an EMBL/GenBank/DDBJ whole genome shotgun (WGS) entry which is preliminary data.</text>
</comment>
<dbReference type="Proteomes" id="UP001295423">
    <property type="component" value="Unassembled WGS sequence"/>
</dbReference>
<sequence>MARREKMRQTIDDADHEVDHVLVRAANIQMIRNMPETDAALTKGPERKGGMDVEDDMRAPFTLQGSDYVKVEAGFCPRSWESL</sequence>
<reference evidence="1" key="1">
    <citation type="submission" date="2023-08" db="EMBL/GenBank/DDBJ databases">
        <authorList>
            <person name="Audoor S."/>
            <person name="Bilcke G."/>
        </authorList>
    </citation>
    <scope>NUCLEOTIDE SEQUENCE</scope>
</reference>
<dbReference type="AlphaFoldDB" id="A0AAD2JPN0"/>
<protein>
    <submittedName>
        <fullName evidence="1">Uncharacterized protein</fullName>
    </submittedName>
</protein>
<gene>
    <name evidence="1" type="ORF">CYCCA115_LOCUS24233</name>
</gene>
<evidence type="ECO:0000313" key="1">
    <source>
        <dbReference type="EMBL" id="CAJ1970211.1"/>
    </source>
</evidence>
<organism evidence="1 2">
    <name type="scientific">Cylindrotheca closterium</name>
    <dbReference type="NCBI Taxonomy" id="2856"/>
    <lineage>
        <taxon>Eukaryota</taxon>
        <taxon>Sar</taxon>
        <taxon>Stramenopiles</taxon>
        <taxon>Ochrophyta</taxon>
        <taxon>Bacillariophyta</taxon>
        <taxon>Bacillariophyceae</taxon>
        <taxon>Bacillariophycidae</taxon>
        <taxon>Bacillariales</taxon>
        <taxon>Bacillariaceae</taxon>
        <taxon>Cylindrotheca</taxon>
    </lineage>
</organism>
<keyword evidence="2" id="KW-1185">Reference proteome</keyword>
<dbReference type="EMBL" id="CAKOGP040002480">
    <property type="protein sequence ID" value="CAJ1970211.1"/>
    <property type="molecule type" value="Genomic_DNA"/>
</dbReference>
<name>A0AAD2JPN0_9STRA</name>